<evidence type="ECO:0000313" key="5">
    <source>
        <dbReference type="Proteomes" id="UP000196386"/>
    </source>
</evidence>
<evidence type="ECO:0000259" key="1">
    <source>
        <dbReference type="Pfam" id="PF07687"/>
    </source>
</evidence>
<organism evidence="2 4">
    <name type="scientific">Anaerotruncus colihominis</name>
    <dbReference type="NCBI Taxonomy" id="169435"/>
    <lineage>
        <taxon>Bacteria</taxon>
        <taxon>Bacillati</taxon>
        <taxon>Bacillota</taxon>
        <taxon>Clostridia</taxon>
        <taxon>Eubacteriales</taxon>
        <taxon>Oscillospiraceae</taxon>
        <taxon>Anaerotruncus</taxon>
    </lineage>
</organism>
<dbReference type="InterPro" id="IPR052030">
    <property type="entry name" value="Peptidase_M20/M20A_hydrolases"/>
</dbReference>
<evidence type="ECO:0000313" key="2">
    <source>
        <dbReference type="EMBL" id="CUP59626.1"/>
    </source>
</evidence>
<dbReference type="Pfam" id="PF07687">
    <property type="entry name" value="M20_dimer"/>
    <property type="match status" value="1"/>
</dbReference>
<reference evidence="3" key="3">
    <citation type="journal article" date="2018" name="BMC Genomics">
        <title>Whole genome sequencing and function prediction of 133 gut anaerobes isolated from chicken caecum in pure cultures.</title>
        <authorList>
            <person name="Medvecky M."/>
            <person name="Cejkova D."/>
            <person name="Polansky O."/>
            <person name="Karasova D."/>
            <person name="Kubasova T."/>
            <person name="Cizek A."/>
            <person name="Rychlik I."/>
        </authorList>
    </citation>
    <scope>NUCLEOTIDE SEQUENCE</scope>
    <source>
        <strain evidence="3">An175</strain>
    </source>
</reference>
<dbReference type="Gene3D" id="3.30.70.360">
    <property type="match status" value="1"/>
</dbReference>
<dbReference type="PIRSF" id="PIRSF037227">
    <property type="entry name" value="Aminobenzoyl-glu_utiliz_pB"/>
    <property type="match status" value="1"/>
</dbReference>
<dbReference type="EMBL" id="CZBE01000007">
    <property type="protein sequence ID" value="CUP59626.1"/>
    <property type="molecule type" value="Genomic_DNA"/>
</dbReference>
<keyword evidence="3" id="KW-0378">Hydrolase</keyword>
<evidence type="ECO:0000313" key="4">
    <source>
        <dbReference type="Proteomes" id="UP000095765"/>
    </source>
</evidence>
<dbReference type="GO" id="GO:0046657">
    <property type="term" value="P:folic acid catabolic process"/>
    <property type="evidence" value="ECO:0007669"/>
    <property type="project" value="TreeGrafter"/>
</dbReference>
<protein>
    <submittedName>
        <fullName evidence="3">Amidohydrolase</fullName>
    </submittedName>
    <submittedName>
        <fullName evidence="2">Aminobenzoyl-glutamate utilization protein B</fullName>
    </submittedName>
</protein>
<feature type="domain" description="Peptidase M20 dimerisation" evidence="1">
    <location>
        <begin position="186"/>
        <end position="276"/>
    </location>
</feature>
<sequence length="457" mass="49398">MKDFTEELIQTLDSRQQELADLSREIWEYAELSEEEHRSSRRLAAYLKENGFAVEEGVCGLPTAFCAKWGSGNPVISFLGEYDALPGLSQKALPEQAPVRAGAPGHACGHNLLGSGMAGSAAAVRGLLERYRLPGTVQYFGCPAEEIMLGKIVMAKQGAFDSSDVCLTWHPMASNTVSDYSYSAMTSMKFTFLGKTAHAAAAPEQGRSALDAVELMNVGANYLREHIIPQARVHYVITDGGGKPNVVPGRAQSWYYVRAPYKEQVEEITKRLIDVSNGAALMTGTTVMHEVLSGCSNTILNGPLNRLLYESMTRVPVPDWTQEELEFAKKLQDTFPDQVRRNALLEFSVMELEGQILHSGVTPLKAAPAFLAGSTDVSDVSAAVPTGQVFTCCMPVGTPGHTWQVAACAGMSIGQKGMLYAAKVIADTAMRLFCMPELLAEIKADFKQTGGRNGGSE</sequence>
<accession>A0A174PIM7</accession>
<dbReference type="SUPFAM" id="SSF55031">
    <property type="entry name" value="Bacterial exopeptidase dimerisation domain"/>
    <property type="match status" value="1"/>
</dbReference>
<evidence type="ECO:0000313" key="3">
    <source>
        <dbReference type="EMBL" id="OUP71123.1"/>
    </source>
</evidence>
<dbReference type="InterPro" id="IPR036264">
    <property type="entry name" value="Bact_exopeptidase_dim_dom"/>
</dbReference>
<dbReference type="InterPro" id="IPR011650">
    <property type="entry name" value="Peptidase_M20_dimer"/>
</dbReference>
<dbReference type="InterPro" id="IPR017439">
    <property type="entry name" value="Amidohydrolase"/>
</dbReference>
<reference evidence="5" key="2">
    <citation type="submission" date="2017-04" db="EMBL/GenBank/DDBJ databases">
        <title>Function of individual gut microbiota members based on whole genome sequencing of pure cultures obtained from chicken caecum.</title>
        <authorList>
            <person name="Medvecky M."/>
            <person name="Cejkova D."/>
            <person name="Polansky O."/>
            <person name="Karasova D."/>
            <person name="Kubasova T."/>
            <person name="Cizek A."/>
            <person name="Rychlik I."/>
        </authorList>
    </citation>
    <scope>NUCLEOTIDE SEQUENCE [LARGE SCALE GENOMIC DNA]</scope>
    <source>
        <strain evidence="5">An175</strain>
    </source>
</reference>
<gene>
    <name evidence="2" type="primary">abgB_1</name>
    <name evidence="3" type="ORF">B5F11_03400</name>
    <name evidence="2" type="ORF">ERS852551_01306</name>
</gene>
<dbReference type="EMBL" id="NFKP01000002">
    <property type="protein sequence ID" value="OUP71123.1"/>
    <property type="molecule type" value="Genomic_DNA"/>
</dbReference>
<reference evidence="2 4" key="1">
    <citation type="submission" date="2015-09" db="EMBL/GenBank/DDBJ databases">
        <authorList>
            <consortium name="Pathogen Informatics"/>
        </authorList>
    </citation>
    <scope>NUCLEOTIDE SEQUENCE [LARGE SCALE GENOMIC DNA]</scope>
    <source>
        <strain evidence="2 4">2789STDY5834939</strain>
    </source>
</reference>
<dbReference type="PANTHER" id="PTHR30575">
    <property type="entry name" value="PEPTIDASE M20"/>
    <property type="match status" value="1"/>
</dbReference>
<proteinExistence type="predicted"/>
<dbReference type="Proteomes" id="UP000196386">
    <property type="component" value="Unassembled WGS sequence"/>
</dbReference>
<dbReference type="SUPFAM" id="SSF53187">
    <property type="entry name" value="Zn-dependent exopeptidases"/>
    <property type="match status" value="1"/>
</dbReference>
<dbReference type="GO" id="GO:0071713">
    <property type="term" value="F:para-aminobenzoyl-glutamate hydrolase activity"/>
    <property type="evidence" value="ECO:0007669"/>
    <property type="project" value="TreeGrafter"/>
</dbReference>
<dbReference type="FunFam" id="3.30.70.360:FF:000004">
    <property type="entry name" value="Peptidase M20 domain-containing protein 2"/>
    <property type="match status" value="1"/>
</dbReference>
<dbReference type="AlphaFoldDB" id="A0A174PIM7"/>
<dbReference type="NCBIfam" id="TIGR01891">
    <property type="entry name" value="amidohydrolases"/>
    <property type="match status" value="1"/>
</dbReference>
<dbReference type="GO" id="GO:0016805">
    <property type="term" value="F:dipeptidase activity"/>
    <property type="evidence" value="ECO:0007669"/>
    <property type="project" value="TreeGrafter"/>
</dbReference>
<dbReference type="RefSeq" id="WP_006877133.1">
    <property type="nucleotide sequence ID" value="NZ_CABIWA010000009.1"/>
</dbReference>
<dbReference type="Proteomes" id="UP000095765">
    <property type="component" value="Unassembled WGS sequence"/>
</dbReference>
<dbReference type="OrthoDB" id="9781032at2"/>
<dbReference type="PANTHER" id="PTHR30575:SF0">
    <property type="entry name" value="XAA-ARG DIPEPTIDASE"/>
    <property type="match status" value="1"/>
</dbReference>
<name>A0A174PIM7_9FIRM</name>
<dbReference type="GO" id="GO:0005737">
    <property type="term" value="C:cytoplasm"/>
    <property type="evidence" value="ECO:0007669"/>
    <property type="project" value="TreeGrafter"/>
</dbReference>
<dbReference type="Gene3D" id="3.40.630.10">
    <property type="entry name" value="Zn peptidases"/>
    <property type="match status" value="2"/>
</dbReference>
<dbReference type="InterPro" id="IPR017145">
    <property type="entry name" value="Aminobenzoyl-glu_utiliz_pB"/>
</dbReference>